<dbReference type="InterPro" id="IPR011050">
    <property type="entry name" value="Pectin_lyase_fold/virulence"/>
</dbReference>
<comment type="subcellular location">
    <subcellularLocation>
        <location evidence="1 11">Secreted</location>
    </subcellularLocation>
</comment>
<keyword evidence="7 11" id="KW-0378">Hydrolase</keyword>
<name>A0AAN7ZZK1_9PEZI</name>
<comment type="catalytic activity">
    <reaction evidence="9 11">
        <text>[(1-&gt;4)-alpha-D-galacturonosyl methyl ester](n) + n H2O = [(1-&gt;4)-alpha-D-galacturonosyl](n) + n methanol + n H(+)</text>
        <dbReference type="Rhea" id="RHEA:22380"/>
        <dbReference type="Rhea" id="RHEA-COMP:14570"/>
        <dbReference type="Rhea" id="RHEA-COMP:14573"/>
        <dbReference type="ChEBI" id="CHEBI:15377"/>
        <dbReference type="ChEBI" id="CHEBI:15378"/>
        <dbReference type="ChEBI" id="CHEBI:17790"/>
        <dbReference type="ChEBI" id="CHEBI:140522"/>
        <dbReference type="ChEBI" id="CHEBI:140523"/>
        <dbReference type="EC" id="3.1.1.11"/>
    </reaction>
</comment>
<sequence>MFNPAKLLFFAALALACADVVDKETIPSGALVVGSDGDYTTIQQAVDALDTSSTSEQTIFIGAGTYKEQVYIQKLAGPLTIIGETDDSTSYANNQVTITSSHALADSANDDATATLRVWTSNFKMYNVNVKNTYGQADSDGQALALSANAGDQGYYGCAFYGYQDTVLAETGAQLYGSCYIEGAVDFIFGQTAQAWFDNCDIGVLAASYGTITASGRASDDSGYYVINNSSISAAPGQTVSSGAYYLGRPWQDYARVVFQMTSMTDVVNQAGWIQWSSSDTRTDHVTFGEYDNTGEGAEGTRASFATTLSSPVAITEVLGSDYASASWVDTEYIS</sequence>
<evidence type="ECO:0000256" key="1">
    <source>
        <dbReference type="ARBA" id="ARBA00004613"/>
    </source>
</evidence>
<evidence type="ECO:0000256" key="7">
    <source>
        <dbReference type="ARBA" id="ARBA00022801"/>
    </source>
</evidence>
<evidence type="ECO:0000259" key="12">
    <source>
        <dbReference type="Pfam" id="PF01095"/>
    </source>
</evidence>
<dbReference type="GO" id="GO:0042545">
    <property type="term" value="P:cell wall modification"/>
    <property type="evidence" value="ECO:0007669"/>
    <property type="project" value="UniProtKB-UniRule"/>
</dbReference>
<feature type="chain" id="PRO_5042669714" description="Pectinesterase" evidence="11">
    <location>
        <begin position="19"/>
        <end position="335"/>
    </location>
</feature>
<dbReference type="PROSITE" id="PS00503">
    <property type="entry name" value="PECTINESTERASE_2"/>
    <property type="match status" value="1"/>
</dbReference>
<accession>A0AAN7ZZK1</accession>
<keyword evidence="8 11" id="KW-0063">Aspartyl esterase</keyword>
<evidence type="ECO:0000256" key="8">
    <source>
        <dbReference type="ARBA" id="ARBA00023085"/>
    </source>
</evidence>
<feature type="domain" description="Pectinesterase catalytic" evidence="12">
    <location>
        <begin position="33"/>
        <end position="300"/>
    </location>
</feature>
<feature type="signal peptide" evidence="11">
    <location>
        <begin position="1"/>
        <end position="18"/>
    </location>
</feature>
<comment type="similarity">
    <text evidence="3">Belongs to the pectinesterase family.</text>
</comment>
<evidence type="ECO:0000313" key="14">
    <source>
        <dbReference type="Proteomes" id="UP001310594"/>
    </source>
</evidence>
<dbReference type="SUPFAM" id="SSF51126">
    <property type="entry name" value="Pectin lyase-like"/>
    <property type="match status" value="1"/>
</dbReference>
<dbReference type="FunFam" id="2.160.20.10:FF:000014">
    <property type="entry name" value="Pectinesterase"/>
    <property type="match status" value="1"/>
</dbReference>
<evidence type="ECO:0000256" key="3">
    <source>
        <dbReference type="ARBA" id="ARBA00008891"/>
    </source>
</evidence>
<reference evidence="13" key="1">
    <citation type="submission" date="2023-08" db="EMBL/GenBank/DDBJ databases">
        <title>Black Yeasts Isolated from many extreme environments.</title>
        <authorList>
            <person name="Coleine C."/>
            <person name="Stajich J.E."/>
            <person name="Selbmann L."/>
        </authorList>
    </citation>
    <scope>NUCLEOTIDE SEQUENCE</scope>
    <source>
        <strain evidence="13">CCFEE 5810</strain>
    </source>
</reference>
<dbReference type="PROSITE" id="PS51257">
    <property type="entry name" value="PROKAR_LIPOPROTEIN"/>
    <property type="match status" value="1"/>
</dbReference>
<evidence type="ECO:0000256" key="10">
    <source>
        <dbReference type="PROSITE-ProRule" id="PRU10040"/>
    </source>
</evidence>
<dbReference type="InterPro" id="IPR033131">
    <property type="entry name" value="Pectinesterase_Asp_AS"/>
</dbReference>
<dbReference type="GO" id="GO:0030599">
    <property type="term" value="F:pectinesterase activity"/>
    <property type="evidence" value="ECO:0007669"/>
    <property type="project" value="UniProtKB-UniRule"/>
</dbReference>
<feature type="active site" evidence="10">
    <location>
        <position position="186"/>
    </location>
</feature>
<dbReference type="Gene3D" id="2.160.20.10">
    <property type="entry name" value="Single-stranded right-handed beta-helix, Pectin lyase-like"/>
    <property type="match status" value="1"/>
</dbReference>
<evidence type="ECO:0000256" key="9">
    <source>
        <dbReference type="ARBA" id="ARBA00047928"/>
    </source>
</evidence>
<evidence type="ECO:0000256" key="11">
    <source>
        <dbReference type="RuleBase" id="RU000589"/>
    </source>
</evidence>
<evidence type="ECO:0000313" key="13">
    <source>
        <dbReference type="EMBL" id="KAK5691046.1"/>
    </source>
</evidence>
<dbReference type="GO" id="GO:0045490">
    <property type="term" value="P:pectin catabolic process"/>
    <property type="evidence" value="ECO:0007669"/>
    <property type="project" value="UniProtKB-UniRule"/>
</dbReference>
<dbReference type="Proteomes" id="UP001310594">
    <property type="component" value="Unassembled WGS sequence"/>
</dbReference>
<evidence type="ECO:0000256" key="5">
    <source>
        <dbReference type="ARBA" id="ARBA00022525"/>
    </source>
</evidence>
<evidence type="ECO:0000256" key="2">
    <source>
        <dbReference type="ARBA" id="ARBA00005184"/>
    </source>
</evidence>
<evidence type="ECO:0000256" key="4">
    <source>
        <dbReference type="ARBA" id="ARBA00013229"/>
    </source>
</evidence>
<gene>
    <name evidence="13" type="ORF">LTR97_011698</name>
</gene>
<dbReference type="InterPro" id="IPR000070">
    <property type="entry name" value="Pectinesterase_cat"/>
</dbReference>
<comment type="caution">
    <text evidence="13">The sequence shown here is derived from an EMBL/GenBank/DDBJ whole genome shotgun (WGS) entry which is preliminary data.</text>
</comment>
<keyword evidence="11" id="KW-0961">Cell wall biogenesis/degradation</keyword>
<keyword evidence="6 11" id="KW-0732">Signal</keyword>
<keyword evidence="5 11" id="KW-0964">Secreted</keyword>
<dbReference type="AlphaFoldDB" id="A0AAN7ZZK1"/>
<dbReference type="Pfam" id="PF01095">
    <property type="entry name" value="Pectinesterase"/>
    <property type="match status" value="1"/>
</dbReference>
<dbReference type="GO" id="GO:0005576">
    <property type="term" value="C:extracellular region"/>
    <property type="evidence" value="ECO:0007669"/>
    <property type="project" value="UniProtKB-SubCell"/>
</dbReference>
<proteinExistence type="inferred from homology"/>
<dbReference type="PANTHER" id="PTHR31321:SF127">
    <property type="entry name" value="PECTINESTERASE"/>
    <property type="match status" value="1"/>
</dbReference>
<dbReference type="EC" id="3.1.1.11" evidence="4 11"/>
<comment type="function">
    <text evidence="11">Involved in maceration and soft-rotting of plant tissue.</text>
</comment>
<dbReference type="EMBL" id="JAVRQU010000022">
    <property type="protein sequence ID" value="KAK5691046.1"/>
    <property type="molecule type" value="Genomic_DNA"/>
</dbReference>
<dbReference type="PANTHER" id="PTHR31321">
    <property type="entry name" value="ACYL-COA THIOESTER HYDROLASE YBHC-RELATED"/>
    <property type="match status" value="1"/>
</dbReference>
<comment type="pathway">
    <text evidence="2 11">Glycan metabolism; pectin degradation; 2-dehydro-3-deoxy-D-gluconate from pectin: step 1/5.</text>
</comment>
<protein>
    <recommendedName>
        <fullName evidence="4 11">Pectinesterase</fullName>
        <ecNumber evidence="4 11">3.1.1.11</ecNumber>
    </recommendedName>
</protein>
<organism evidence="13 14">
    <name type="scientific">Elasticomyces elasticus</name>
    <dbReference type="NCBI Taxonomy" id="574655"/>
    <lineage>
        <taxon>Eukaryota</taxon>
        <taxon>Fungi</taxon>
        <taxon>Dikarya</taxon>
        <taxon>Ascomycota</taxon>
        <taxon>Pezizomycotina</taxon>
        <taxon>Dothideomycetes</taxon>
        <taxon>Dothideomycetidae</taxon>
        <taxon>Mycosphaerellales</taxon>
        <taxon>Teratosphaeriaceae</taxon>
        <taxon>Elasticomyces</taxon>
    </lineage>
</organism>
<dbReference type="InterPro" id="IPR012334">
    <property type="entry name" value="Pectin_lyas_fold"/>
</dbReference>
<evidence type="ECO:0000256" key="6">
    <source>
        <dbReference type="ARBA" id="ARBA00022729"/>
    </source>
</evidence>